<sequence length="114" mass="13074">MYGPMNTDTIMFAEFSYGAHILHVTLNPIYCRGSDWRGTSKQFNKDDITTYNISCFLLPIYDIQMLIKSVVWKELSSHHGILQCQMADVQKRLSLQLSHVCQILSGHSQCVTNF</sequence>
<name>A0A0E0A1C7_9ORYZ</name>
<keyword evidence="2" id="KW-1185">Reference proteome</keyword>
<accession>A0A0E0A1C7</accession>
<dbReference type="AlphaFoldDB" id="A0A0E0A1C7"/>
<dbReference type="HOGENOM" id="CLU_2254634_0_0_1"/>
<organism evidence="1">
    <name type="scientific">Oryza glumipatula</name>
    <dbReference type="NCBI Taxonomy" id="40148"/>
    <lineage>
        <taxon>Eukaryota</taxon>
        <taxon>Viridiplantae</taxon>
        <taxon>Streptophyta</taxon>
        <taxon>Embryophyta</taxon>
        <taxon>Tracheophyta</taxon>
        <taxon>Spermatophyta</taxon>
        <taxon>Magnoliopsida</taxon>
        <taxon>Liliopsida</taxon>
        <taxon>Poales</taxon>
        <taxon>Poaceae</taxon>
        <taxon>BOP clade</taxon>
        <taxon>Oryzoideae</taxon>
        <taxon>Oryzeae</taxon>
        <taxon>Oryzinae</taxon>
        <taxon>Oryza</taxon>
    </lineage>
</organism>
<reference evidence="1" key="2">
    <citation type="submission" date="2018-05" db="EMBL/GenBank/DDBJ databases">
        <title>OgluRS3 (Oryza glumaepatula Reference Sequence Version 3).</title>
        <authorList>
            <person name="Zhang J."/>
            <person name="Kudrna D."/>
            <person name="Lee S."/>
            <person name="Talag J."/>
            <person name="Welchert J."/>
            <person name="Wing R.A."/>
        </authorList>
    </citation>
    <scope>NUCLEOTIDE SEQUENCE [LARGE SCALE GENOMIC DNA]</scope>
</reference>
<reference evidence="1" key="1">
    <citation type="submission" date="2015-04" db="UniProtKB">
        <authorList>
            <consortium name="EnsemblPlants"/>
        </authorList>
    </citation>
    <scope>IDENTIFICATION</scope>
</reference>
<protein>
    <submittedName>
        <fullName evidence="1">Uncharacterized protein</fullName>
    </submittedName>
</protein>
<dbReference type="Gramene" id="OGLUM05G23290.2">
    <property type="protein sequence ID" value="OGLUM05G23290.2"/>
    <property type="gene ID" value="OGLUM05G23290"/>
</dbReference>
<dbReference type="EnsemblPlants" id="OGLUM05G23290.2">
    <property type="protein sequence ID" value="OGLUM05G23290.2"/>
    <property type="gene ID" value="OGLUM05G23290"/>
</dbReference>
<evidence type="ECO:0000313" key="1">
    <source>
        <dbReference type="EnsemblPlants" id="OGLUM05G23290.2"/>
    </source>
</evidence>
<evidence type="ECO:0000313" key="2">
    <source>
        <dbReference type="Proteomes" id="UP000026961"/>
    </source>
</evidence>
<proteinExistence type="predicted"/>
<dbReference type="Proteomes" id="UP000026961">
    <property type="component" value="Chromosome 5"/>
</dbReference>